<feature type="domain" description="CGGC" evidence="1">
    <location>
        <begin position="2"/>
        <end position="111"/>
    </location>
</feature>
<reference evidence="3" key="1">
    <citation type="submission" date="2016-12" db="EMBL/GenBank/DDBJ databases">
        <authorList>
            <person name="Varghese N."/>
            <person name="Submissions S."/>
        </authorList>
    </citation>
    <scope>NUCLEOTIDE SEQUENCE [LARGE SCALE GENOMIC DNA]</scope>
    <source>
        <strain evidence="3">DSM 11544</strain>
    </source>
</reference>
<dbReference type="SMART" id="SM01078">
    <property type="entry name" value="CGGC"/>
    <property type="match status" value="1"/>
</dbReference>
<dbReference type="RefSeq" id="WP_072771131.1">
    <property type="nucleotide sequence ID" value="NZ_FRDN01000003.1"/>
</dbReference>
<dbReference type="Pfam" id="PF08821">
    <property type="entry name" value="CGGC"/>
    <property type="match status" value="1"/>
</dbReference>
<protein>
    <submittedName>
        <fullName evidence="2">CGGC domain-containing protein</fullName>
    </submittedName>
</protein>
<dbReference type="STRING" id="1121395.SAMN02745215_00539"/>
<name>A0A1M7S421_9FIRM</name>
<gene>
    <name evidence="2" type="ORF">SAMN02745215_00539</name>
</gene>
<keyword evidence="3" id="KW-1185">Reference proteome</keyword>
<dbReference type="Proteomes" id="UP000184010">
    <property type="component" value="Unassembled WGS sequence"/>
</dbReference>
<evidence type="ECO:0000313" key="3">
    <source>
        <dbReference type="Proteomes" id="UP000184010"/>
    </source>
</evidence>
<organism evidence="2 3">
    <name type="scientific">Desulfitobacterium chlororespirans DSM 11544</name>
    <dbReference type="NCBI Taxonomy" id="1121395"/>
    <lineage>
        <taxon>Bacteria</taxon>
        <taxon>Bacillati</taxon>
        <taxon>Bacillota</taxon>
        <taxon>Clostridia</taxon>
        <taxon>Eubacteriales</taxon>
        <taxon>Desulfitobacteriaceae</taxon>
        <taxon>Desulfitobacterium</taxon>
    </lineage>
</organism>
<accession>A0A1M7S421</accession>
<evidence type="ECO:0000259" key="1">
    <source>
        <dbReference type="SMART" id="SM01078"/>
    </source>
</evidence>
<proteinExistence type="predicted"/>
<dbReference type="InterPro" id="IPR014925">
    <property type="entry name" value="CGGC_dom"/>
</dbReference>
<sequence>MKIALFCCSKVTQKLGCSSAQCLYDVKNRVGEFGRYARDIQVELVGVVNCPGCPSQIAPYRIIAQIENLADFQVEAIHFTNCISTFCAFHENYRLLIERNYPELEVILGTTPHFTPAQVELVSINN</sequence>
<evidence type="ECO:0000313" key="2">
    <source>
        <dbReference type="EMBL" id="SHN53419.1"/>
    </source>
</evidence>
<dbReference type="AlphaFoldDB" id="A0A1M7S421"/>
<dbReference type="EMBL" id="FRDN01000003">
    <property type="protein sequence ID" value="SHN53419.1"/>
    <property type="molecule type" value="Genomic_DNA"/>
</dbReference>